<dbReference type="InterPro" id="IPR050039">
    <property type="entry name" value="MAB_1171c-like"/>
</dbReference>
<dbReference type="AlphaFoldDB" id="A0A2N8NT87"/>
<sequence>MFTWLEDAGIAALWAAAVVRAPQGVRHREQRPLWFAVVMIALAMSLHLEPVTAVLGRIVPGPHWIDLTKHLFSIVDAAAVLWFILGAAGRRRHGGVLFGAAAAVMAALVLLDLGAPAHARNRIAPSPDIPGVPDTYWWVFFAFHLAADTTCGFVCWGYGRTGTPRLLRYGLRLFGTGILLASLLWVLKLFYLHTRSSVFAPLFSPVTGVEAAFMALGVALPAAARLRAHLADRRSYRGLDPLWQDLTAATPDVVLRPGNRLGTVAVPLQLLLYRRVIEIRDAMIVLRDYVPPATLGVVRRHVREHAVPEQLVEAHVTACWLTAALHARRAGEEPRAQAADLTGAGADDLAEEINGLLRVAAAYRSPAARAYRDALERHQLSPSGD</sequence>
<dbReference type="Proteomes" id="UP000528608">
    <property type="component" value="Unassembled WGS sequence"/>
</dbReference>
<evidence type="ECO:0000313" key="3">
    <source>
        <dbReference type="EMBL" id="MBB5123126.1"/>
    </source>
</evidence>
<feature type="transmembrane region" description="Helical" evidence="1">
    <location>
        <begin position="71"/>
        <end position="89"/>
    </location>
</feature>
<feature type="transmembrane region" description="Helical" evidence="1">
    <location>
        <begin position="96"/>
        <end position="115"/>
    </location>
</feature>
<dbReference type="RefSeq" id="WP_102919772.1">
    <property type="nucleotide sequence ID" value="NZ_JACHJF010000043.1"/>
</dbReference>
<accession>A0A2N8NT87</accession>
<keyword evidence="1" id="KW-0472">Membrane</keyword>
<organism evidence="4 5">
    <name type="scientific">Streptomyces eurocidicus</name>
    <name type="common">Streptoverticillium eurocidicus</name>
    <dbReference type="NCBI Taxonomy" id="66423"/>
    <lineage>
        <taxon>Bacteria</taxon>
        <taxon>Bacillati</taxon>
        <taxon>Actinomycetota</taxon>
        <taxon>Actinomycetes</taxon>
        <taxon>Kitasatosporales</taxon>
        <taxon>Streptomycetaceae</taxon>
        <taxon>Streptomyces</taxon>
    </lineage>
</organism>
<keyword evidence="1" id="KW-1133">Transmembrane helix</keyword>
<proteinExistence type="predicted"/>
<evidence type="ECO:0000313" key="5">
    <source>
        <dbReference type="Proteomes" id="UP000235945"/>
    </source>
</evidence>
<feature type="domain" description="DUF6545" evidence="2">
    <location>
        <begin position="231"/>
        <end position="365"/>
    </location>
</feature>
<comment type="caution">
    <text evidence="4">The sequence shown here is derived from an EMBL/GenBank/DDBJ whole genome shotgun (WGS) entry which is preliminary data.</text>
</comment>
<feature type="transmembrane region" description="Helical" evidence="1">
    <location>
        <begin position="33"/>
        <end position="59"/>
    </location>
</feature>
<dbReference type="EMBL" id="LGUI01000006">
    <property type="protein sequence ID" value="PNE31986.1"/>
    <property type="molecule type" value="Genomic_DNA"/>
</dbReference>
<dbReference type="Pfam" id="PF20182">
    <property type="entry name" value="DUF6545"/>
    <property type="match status" value="1"/>
</dbReference>
<protein>
    <recommendedName>
        <fullName evidence="2">DUF6545 domain-containing protein</fullName>
    </recommendedName>
</protein>
<reference evidence="5" key="1">
    <citation type="submission" date="2015-07" db="EMBL/GenBank/DDBJ databases">
        <authorList>
            <person name="Graham D.E."/>
            <person name="Giannone R.J."/>
            <person name="Gulvik C.A."/>
            <person name="Hettich R.L."/>
            <person name="Klingeman D.M."/>
            <person name="Mahan K.M."/>
            <person name="Parry R.J."/>
            <person name="Spain J.C."/>
        </authorList>
    </citation>
    <scope>NUCLEOTIDE SEQUENCE [LARGE SCALE GENOMIC DNA]</scope>
    <source>
        <strain evidence="5">ATCC 27428</strain>
    </source>
</reference>
<keyword evidence="5" id="KW-1185">Reference proteome</keyword>
<evidence type="ECO:0000256" key="1">
    <source>
        <dbReference type="SAM" id="Phobius"/>
    </source>
</evidence>
<gene>
    <name evidence="4" type="ORF">AF335_19595</name>
    <name evidence="3" type="ORF">FHS36_006605</name>
</gene>
<evidence type="ECO:0000313" key="6">
    <source>
        <dbReference type="Proteomes" id="UP000528608"/>
    </source>
</evidence>
<feature type="transmembrane region" description="Helical" evidence="1">
    <location>
        <begin position="198"/>
        <end position="224"/>
    </location>
</feature>
<name>A0A2N8NT87_STREU</name>
<dbReference type="InterPro" id="IPR046675">
    <property type="entry name" value="DUF6545"/>
</dbReference>
<keyword evidence="1" id="KW-0812">Transmembrane</keyword>
<dbReference type="Proteomes" id="UP000235945">
    <property type="component" value="Unassembled WGS sequence"/>
</dbReference>
<dbReference type="NCBIfam" id="NF042915">
    <property type="entry name" value="MAB_1171c_fam"/>
    <property type="match status" value="1"/>
</dbReference>
<dbReference type="OrthoDB" id="3685619at2"/>
<reference evidence="3 6" key="3">
    <citation type="submission" date="2020-08" db="EMBL/GenBank/DDBJ databases">
        <title>Genomic Encyclopedia of Type Strains, Phase III (KMG-III): the genomes of soil and plant-associated and newly described type strains.</title>
        <authorList>
            <person name="Whitman W."/>
        </authorList>
    </citation>
    <scope>NUCLEOTIDE SEQUENCE [LARGE SCALE GENOMIC DNA]</scope>
    <source>
        <strain evidence="3 6">CECT 3259</strain>
    </source>
</reference>
<evidence type="ECO:0000313" key="4">
    <source>
        <dbReference type="EMBL" id="PNE31986.1"/>
    </source>
</evidence>
<reference evidence="4" key="2">
    <citation type="submission" date="2015-07" db="EMBL/GenBank/DDBJ databases">
        <authorList>
            <person name="Noorani M."/>
        </authorList>
    </citation>
    <scope>NUCLEOTIDE SEQUENCE [LARGE SCALE GENOMIC DNA]</scope>
    <source>
        <strain evidence="4">ATCC 27428</strain>
    </source>
</reference>
<feature type="transmembrane region" description="Helical" evidence="1">
    <location>
        <begin position="171"/>
        <end position="192"/>
    </location>
</feature>
<evidence type="ECO:0000259" key="2">
    <source>
        <dbReference type="Pfam" id="PF20182"/>
    </source>
</evidence>
<feature type="transmembrane region" description="Helical" evidence="1">
    <location>
        <begin position="135"/>
        <end position="159"/>
    </location>
</feature>
<dbReference type="EMBL" id="JACHJF010000043">
    <property type="protein sequence ID" value="MBB5123126.1"/>
    <property type="molecule type" value="Genomic_DNA"/>
</dbReference>